<keyword evidence="2" id="KW-1185">Reference proteome</keyword>
<dbReference type="EMBL" id="MF042360">
    <property type="protein sequence ID" value="ARV77016.1"/>
    <property type="molecule type" value="Genomic_DNA"/>
</dbReference>
<accession>A0A1Y0SZB5</accession>
<gene>
    <name evidence="1" type="ORF">PHABIO_385</name>
</gene>
<protein>
    <submittedName>
        <fullName evidence="1">Uncharacterized protein</fullName>
    </submittedName>
</protein>
<evidence type="ECO:0000313" key="2">
    <source>
        <dbReference type="Proteomes" id="UP000225448"/>
    </source>
</evidence>
<organism evidence="1 2">
    <name type="scientific">Pseudomonas phage Phabio</name>
    <dbReference type="NCBI Taxonomy" id="2006668"/>
    <lineage>
        <taxon>Viruses</taxon>
        <taxon>Duplodnaviria</taxon>
        <taxon>Heunggongvirae</taxon>
        <taxon>Uroviricota</taxon>
        <taxon>Caudoviricetes</taxon>
        <taxon>Chimalliviridae</taxon>
        <taxon>Phabiovirus</taxon>
        <taxon>Phabiovirus phabio</taxon>
    </lineage>
</organism>
<name>A0A1Y0SZB5_9CAUD</name>
<sequence length="239" mass="27832">MNEEMRQVKVVEFCEALTKRIRTAIAVLGSYAPGHNAEFHKLDNNIIRLQVTKVDKFEWLHKYTLDNGDVHKVEVLDLSEAERYATEKFHNYVFQTDALLVNGDIHFTKCEIDHHPSGLSTGVNEFLHRSLKENMTWSTFEKILTEKMRWYTQVYRKEWNPAAKIQRGFDRDLLLSGVAVELSGPDKLIWKFTWNDGSIYTDTQPIGDELNDRIYNAITSGLCDGERNAPWRMTYLKQS</sequence>
<reference evidence="1 2" key="1">
    <citation type="submission" date="2017-05" db="EMBL/GenBank/DDBJ databases">
        <authorList>
            <person name="Song R."/>
            <person name="Chenine A.L."/>
            <person name="Ruprecht R.M."/>
        </authorList>
    </citation>
    <scope>NUCLEOTIDE SEQUENCE [LARGE SCALE GENOMIC DNA]</scope>
</reference>
<dbReference type="Proteomes" id="UP000225448">
    <property type="component" value="Segment"/>
</dbReference>
<evidence type="ECO:0000313" key="1">
    <source>
        <dbReference type="EMBL" id="ARV77016.1"/>
    </source>
</evidence>
<proteinExistence type="predicted"/>